<comment type="similarity">
    <text evidence="2">Belongs to the RNA methyltransferase RsmE family.</text>
</comment>
<comment type="subcellular location">
    <subcellularLocation>
        <location evidence="1">Cytoplasm</location>
    </subcellularLocation>
</comment>
<evidence type="ECO:0000256" key="1">
    <source>
        <dbReference type="ARBA" id="ARBA00004496"/>
    </source>
</evidence>
<keyword evidence="6 12" id="KW-0489">Methyltransferase</keyword>
<dbReference type="GO" id="GO:0070475">
    <property type="term" value="P:rRNA base methylation"/>
    <property type="evidence" value="ECO:0007669"/>
    <property type="project" value="TreeGrafter"/>
</dbReference>
<keyword evidence="7 12" id="KW-0808">Transferase</keyword>
<keyword evidence="5" id="KW-0698">rRNA processing</keyword>
<organism evidence="12">
    <name type="scientific">hydrothermal vent metagenome</name>
    <dbReference type="NCBI Taxonomy" id="652676"/>
    <lineage>
        <taxon>unclassified sequences</taxon>
        <taxon>metagenomes</taxon>
        <taxon>ecological metagenomes</taxon>
    </lineage>
</organism>
<keyword evidence="4" id="KW-0963">Cytoplasm</keyword>
<dbReference type="GO" id="GO:0005737">
    <property type="term" value="C:cytoplasm"/>
    <property type="evidence" value="ECO:0007669"/>
    <property type="project" value="UniProtKB-SubCell"/>
</dbReference>
<dbReference type="PANTHER" id="PTHR30027">
    <property type="entry name" value="RIBOSOMAL RNA SMALL SUBUNIT METHYLTRANSFERASE E"/>
    <property type="match status" value="1"/>
</dbReference>
<comment type="catalytic activity">
    <reaction evidence="10">
        <text>uridine(1498) in 16S rRNA + S-adenosyl-L-methionine = N(3)-methyluridine(1498) in 16S rRNA + S-adenosyl-L-homocysteine + H(+)</text>
        <dbReference type="Rhea" id="RHEA:42920"/>
        <dbReference type="Rhea" id="RHEA-COMP:10283"/>
        <dbReference type="Rhea" id="RHEA-COMP:10284"/>
        <dbReference type="ChEBI" id="CHEBI:15378"/>
        <dbReference type="ChEBI" id="CHEBI:57856"/>
        <dbReference type="ChEBI" id="CHEBI:59789"/>
        <dbReference type="ChEBI" id="CHEBI:65315"/>
        <dbReference type="ChEBI" id="CHEBI:74502"/>
        <dbReference type="EC" id="2.1.1.193"/>
    </reaction>
</comment>
<dbReference type="PANTHER" id="PTHR30027:SF3">
    <property type="entry name" value="16S RRNA (URACIL(1498)-N(3))-METHYLTRANSFERASE"/>
    <property type="match status" value="1"/>
</dbReference>
<evidence type="ECO:0000256" key="10">
    <source>
        <dbReference type="ARBA" id="ARBA00047944"/>
    </source>
</evidence>
<comment type="function">
    <text evidence="9">Specifically methylates the N3 position of the uracil ring of uridine 1498 (m3U1498) in 16S rRNA. Acts on the fully assembled 30S ribosomal subunit.</text>
</comment>
<evidence type="ECO:0000256" key="9">
    <source>
        <dbReference type="ARBA" id="ARBA00025699"/>
    </source>
</evidence>
<evidence type="ECO:0000256" key="4">
    <source>
        <dbReference type="ARBA" id="ARBA00022490"/>
    </source>
</evidence>
<evidence type="ECO:0000256" key="6">
    <source>
        <dbReference type="ARBA" id="ARBA00022603"/>
    </source>
</evidence>
<feature type="domain" description="Ribosomal RNA small subunit methyltransferase E methyltransferase" evidence="11">
    <location>
        <begin position="73"/>
        <end position="236"/>
    </location>
</feature>
<dbReference type="EC" id="2.1.1.193" evidence="3"/>
<dbReference type="InterPro" id="IPR015947">
    <property type="entry name" value="PUA-like_sf"/>
</dbReference>
<protein>
    <recommendedName>
        <fullName evidence="3">16S rRNA (uracil(1498)-N(3))-methyltransferase</fullName>
        <ecNumber evidence="3">2.1.1.193</ecNumber>
    </recommendedName>
</protein>
<dbReference type="InterPro" id="IPR006700">
    <property type="entry name" value="RsmE"/>
</dbReference>
<proteinExistence type="inferred from homology"/>
<dbReference type="GO" id="GO:0070042">
    <property type="term" value="F:rRNA (uridine-N3-)-methyltransferase activity"/>
    <property type="evidence" value="ECO:0007669"/>
    <property type="project" value="TreeGrafter"/>
</dbReference>
<dbReference type="SUPFAM" id="SSF75217">
    <property type="entry name" value="alpha/beta knot"/>
    <property type="match status" value="1"/>
</dbReference>
<dbReference type="SUPFAM" id="SSF88697">
    <property type="entry name" value="PUA domain-like"/>
    <property type="match status" value="1"/>
</dbReference>
<evidence type="ECO:0000256" key="8">
    <source>
        <dbReference type="ARBA" id="ARBA00022691"/>
    </source>
</evidence>
<dbReference type="Pfam" id="PF04452">
    <property type="entry name" value="Methyltrans_RNA"/>
    <property type="match status" value="1"/>
</dbReference>
<accession>A0A3B0UVV8</accession>
<keyword evidence="8" id="KW-0949">S-adenosyl-L-methionine</keyword>
<gene>
    <name evidence="12" type="ORF">MNBD_CHLOROFLEXI01-158</name>
</gene>
<evidence type="ECO:0000259" key="11">
    <source>
        <dbReference type="Pfam" id="PF04452"/>
    </source>
</evidence>
<dbReference type="InterPro" id="IPR029028">
    <property type="entry name" value="Alpha/beta_knot_MTases"/>
</dbReference>
<evidence type="ECO:0000313" key="12">
    <source>
        <dbReference type="EMBL" id="VAW32313.1"/>
    </source>
</evidence>
<reference evidence="12" key="1">
    <citation type="submission" date="2018-06" db="EMBL/GenBank/DDBJ databases">
        <authorList>
            <person name="Zhirakovskaya E."/>
        </authorList>
    </citation>
    <scope>NUCLEOTIDE SEQUENCE</scope>
</reference>
<dbReference type="CDD" id="cd18084">
    <property type="entry name" value="RsmE-like"/>
    <property type="match status" value="1"/>
</dbReference>
<dbReference type="Gene3D" id="3.40.1280.10">
    <property type="match status" value="1"/>
</dbReference>
<evidence type="ECO:0000256" key="3">
    <source>
        <dbReference type="ARBA" id="ARBA00012328"/>
    </source>
</evidence>
<evidence type="ECO:0000256" key="2">
    <source>
        <dbReference type="ARBA" id="ARBA00005528"/>
    </source>
</evidence>
<dbReference type="InterPro" id="IPR029026">
    <property type="entry name" value="tRNA_m1G_MTases_N"/>
</dbReference>
<dbReference type="PIRSF" id="PIRSF015601">
    <property type="entry name" value="MTase_slr0722"/>
    <property type="match status" value="1"/>
</dbReference>
<evidence type="ECO:0000256" key="7">
    <source>
        <dbReference type="ARBA" id="ARBA00022679"/>
    </source>
</evidence>
<name>A0A3B0UVV8_9ZZZZ</name>
<dbReference type="NCBIfam" id="TIGR00046">
    <property type="entry name" value="RsmE family RNA methyltransferase"/>
    <property type="match status" value="1"/>
</dbReference>
<sequence>MHRFFISPKNINKEQVSFPIEIAHQIRNVLRLSVDTAVIVLDNSGWEYEVNLRQVDRQHVVGQAVAKRPSPNEPTAHLTLYQSLMKRDKFEWVLQKGTEIGVSHFVPLVTQRSLIQKVDIKDGKLARWEKIITEAAEQSRRGRIPTLQTPVTLGQALAKHPSQPGLIAWEETKDVTLREVLSAGKRPSTISLFIGPEGGFAAEEIGAAQTVGLTPITLGKRILRAETAALVASALILYELDEI</sequence>
<evidence type="ECO:0000256" key="5">
    <source>
        <dbReference type="ARBA" id="ARBA00022552"/>
    </source>
</evidence>
<dbReference type="AlphaFoldDB" id="A0A3B0UVV8"/>
<dbReference type="EMBL" id="UOEU01000345">
    <property type="protein sequence ID" value="VAW32313.1"/>
    <property type="molecule type" value="Genomic_DNA"/>
</dbReference>
<dbReference type="InterPro" id="IPR046886">
    <property type="entry name" value="RsmE_MTase_dom"/>
</dbReference>